<gene>
    <name evidence="5" type="primary">kaiA</name>
    <name evidence="5" type="ordered locus">syc0332_d</name>
</gene>
<dbReference type="SUPFAM" id="SSF52172">
    <property type="entry name" value="CheY-like"/>
    <property type="match status" value="1"/>
</dbReference>
<dbReference type="PROSITE" id="PS51431">
    <property type="entry name" value="KAIA_C"/>
    <property type="match status" value="1"/>
</dbReference>
<evidence type="ECO:0000313" key="5">
    <source>
        <dbReference type="EMBL" id="BAD78522.1"/>
    </source>
</evidence>
<dbReference type="GO" id="GO:0007623">
    <property type="term" value="P:circadian rhythm"/>
    <property type="evidence" value="ECO:0007669"/>
    <property type="project" value="InterPro"/>
</dbReference>
<dbReference type="Pfam" id="PF07688">
    <property type="entry name" value="KaiA"/>
    <property type="match status" value="1"/>
</dbReference>
<dbReference type="SMART" id="SM01247">
    <property type="entry name" value="KaiA"/>
    <property type="match status" value="1"/>
</dbReference>
<reference evidence="5 6" key="1">
    <citation type="journal article" date="2007" name="Photosyn. Res.">
        <title>Complete nucleotide sequence of the freshwater unicellular cyanobacterium Synechococcus elongatus PCC 6301 chromosome: gene content and organization.</title>
        <authorList>
            <person name="Sugita C."/>
            <person name="Ogata K."/>
            <person name="Shikata M."/>
            <person name="Jikuya H."/>
            <person name="Takano J."/>
            <person name="Furumichi M."/>
            <person name="Kanehisa M."/>
            <person name="Omata T."/>
            <person name="Sugiura M."/>
            <person name="Sugita M."/>
        </authorList>
    </citation>
    <scope>NUCLEOTIDE SEQUENCE [LARGE SCALE GENOMIC DNA]</scope>
    <source>
        <strain evidence="6">ATCC 27144 / PCC 6301 / SAUG 1402/1</strain>
    </source>
</reference>
<feature type="domain" description="KaiA N-terminal" evidence="3">
    <location>
        <begin position="1"/>
        <end position="164"/>
    </location>
</feature>
<dbReference type="Gene3D" id="3.40.50.2300">
    <property type="match status" value="1"/>
</dbReference>
<dbReference type="InterPro" id="IPR017944">
    <property type="entry name" value="KaiA/RbsU_helical_domain_sf"/>
</dbReference>
<dbReference type="Gene3D" id="1.10.1240.30">
    <property type="entry name" value="KaiA/RbsU domain"/>
    <property type="match status" value="1"/>
</dbReference>
<accession>A0A0H3JZW5</accession>
<dbReference type="Pfam" id="PF21714">
    <property type="entry name" value="KaiA_N"/>
    <property type="match status" value="1"/>
</dbReference>
<evidence type="ECO:0000256" key="1">
    <source>
        <dbReference type="ARBA" id="ARBA00023108"/>
    </source>
</evidence>
<name>A0A0H3JZW5_SYNP6</name>
<dbReference type="PROSITE" id="PS51430">
    <property type="entry name" value="KAIA_N"/>
    <property type="match status" value="1"/>
</dbReference>
<evidence type="ECO:0000313" key="6">
    <source>
        <dbReference type="Proteomes" id="UP000001175"/>
    </source>
</evidence>
<dbReference type="FunFam" id="1.10.1240.30:FF:000003">
    <property type="entry name" value="Circadian clock protein KaiA"/>
    <property type="match status" value="1"/>
</dbReference>
<keyword evidence="1" id="KW-0090">Biological rhythms</keyword>
<protein>
    <recommendedName>
        <fullName evidence="2">Circadian clock oscillator protein KaiA</fullName>
    </recommendedName>
</protein>
<evidence type="ECO:0000259" key="4">
    <source>
        <dbReference type="PROSITE" id="PS51431"/>
    </source>
</evidence>
<organism evidence="5 6">
    <name type="scientific">Synechococcus sp. (strain ATCC 27144 / PCC 6301 / SAUG 1402/1)</name>
    <name type="common">Anacystis nidulans</name>
    <dbReference type="NCBI Taxonomy" id="269084"/>
    <lineage>
        <taxon>Bacteria</taxon>
        <taxon>Bacillati</taxon>
        <taxon>Cyanobacteriota</taxon>
        <taxon>Cyanophyceae</taxon>
        <taxon>Synechococcales</taxon>
        <taxon>Synechococcaceae</taxon>
        <taxon>Synechococcus</taxon>
    </lineage>
</organism>
<evidence type="ECO:0000259" key="3">
    <source>
        <dbReference type="PROSITE" id="PS51430"/>
    </source>
</evidence>
<feature type="domain" description="KaiA C-terminal" evidence="4">
    <location>
        <begin position="174"/>
        <end position="282"/>
    </location>
</feature>
<dbReference type="InterPro" id="IPR011006">
    <property type="entry name" value="CheY-like_superfamily"/>
</dbReference>
<dbReference type="eggNOG" id="ENOG502Z8HQ">
    <property type="taxonomic scope" value="Bacteria"/>
</dbReference>
<proteinExistence type="predicted"/>
<dbReference type="InterPro" id="IPR020844">
    <property type="entry name" value="Circadian_clock_KaiA_N"/>
</dbReference>
<dbReference type="InterPro" id="IPR011648">
    <property type="entry name" value="Circadian_clock_KaiA"/>
</dbReference>
<dbReference type="SUPFAM" id="SSF101215">
    <property type="entry name" value="KaiA/RbsU domain"/>
    <property type="match status" value="1"/>
</dbReference>
<dbReference type="InterPro" id="IPR020856">
    <property type="entry name" value="Circadian_clock_protein_KaiA_C"/>
</dbReference>
<evidence type="ECO:0000256" key="2">
    <source>
        <dbReference type="ARBA" id="ARBA00034852"/>
    </source>
</evidence>
<sequence>MLSQIAICIWVESTAILQDCQRALSADRYQLQVCESGEMLLEYAQTHRDQIDCLILVAANPSFRAVVQQLCFEGVVVPAIVVGDRDSEDPDEPAKEQLYHSAELHLGIHQLEQLPYQVDAALAEFLRLAPVEAMADHIMLMGANHDPELSSQQRDLAQRLQERLGYLGVYYKRDPDRFLRNLPAYESQKLHQAMQTSYREIVLSYFSPNSNLNQSIDNFVNMAFFADVPVTKVVEIHMELMDEFAKKLRVEGRSEDILLDYRLTLIDVIAHLCEMYRRSIPRET</sequence>
<dbReference type="RefSeq" id="WP_011242646.1">
    <property type="nucleotide sequence ID" value="NC_006576.1"/>
</dbReference>
<dbReference type="AlphaFoldDB" id="A0A0H3JZW5"/>
<dbReference type="EMBL" id="AP008231">
    <property type="protein sequence ID" value="BAD78522.1"/>
    <property type="molecule type" value="Genomic_DNA"/>
</dbReference>
<dbReference type="KEGG" id="syc:syc0332_d"/>
<dbReference type="Proteomes" id="UP000001175">
    <property type="component" value="Chromosome"/>
</dbReference>